<dbReference type="Proteomes" id="UP000092932">
    <property type="component" value="Chromosome"/>
</dbReference>
<dbReference type="Gene3D" id="2.60.40.1880">
    <property type="entry name" value="Invasion associated locus B (IalB) protein"/>
    <property type="match status" value="1"/>
</dbReference>
<reference evidence="2 3" key="1">
    <citation type="submission" date="2016-07" db="EMBL/GenBank/DDBJ databases">
        <title>Complete genome sequence of Altererythrobacter dongtanensis KCTC 22672, a type strain with esterase isolated from tidal flat.</title>
        <authorList>
            <person name="Cheng H."/>
            <person name="Wu Y.-H."/>
            <person name="Zhou P."/>
            <person name="Huo Y.-Y."/>
            <person name="Wang C.-S."/>
            <person name="Xu X.-W."/>
        </authorList>
    </citation>
    <scope>NUCLEOTIDE SEQUENCE [LARGE SCALE GENOMIC DNA]</scope>
    <source>
        <strain evidence="2 3">KCTC 22672</strain>
    </source>
</reference>
<dbReference type="RefSeq" id="WP_067677621.1">
    <property type="nucleotide sequence ID" value="NZ_CP016591.1"/>
</dbReference>
<dbReference type="KEGG" id="ado:A6F68_01352"/>
<dbReference type="OrthoDB" id="7426653at2"/>
<keyword evidence="3" id="KW-1185">Reference proteome</keyword>
<evidence type="ECO:0000256" key="1">
    <source>
        <dbReference type="SAM" id="SignalP"/>
    </source>
</evidence>
<dbReference type="InterPro" id="IPR038696">
    <property type="entry name" value="IalB_sf"/>
</dbReference>
<gene>
    <name evidence="2" type="ORF">A6F68_01352</name>
</gene>
<evidence type="ECO:0008006" key="4">
    <source>
        <dbReference type="Google" id="ProtNLM"/>
    </source>
</evidence>
<sequence length="162" mass="16964">MRMVAFLISITVAATSATAKDDLGVFDDWGAFRDPGAGRCYAIAVPQSNSTARDYRAFASVGIWTKQNVRGQVHIRLSRKMAASPAISLALGGQRFRLTGGGGDAWAADKAMDAAVVAAMRSAGSMSVSATDARGRRFTDRYSLAGAATAIDAATVGCARRR</sequence>
<organism evidence="2 3">
    <name type="scientific">Tsuneonella dongtanensis</name>
    <dbReference type="NCBI Taxonomy" id="692370"/>
    <lineage>
        <taxon>Bacteria</taxon>
        <taxon>Pseudomonadati</taxon>
        <taxon>Pseudomonadota</taxon>
        <taxon>Alphaproteobacteria</taxon>
        <taxon>Sphingomonadales</taxon>
        <taxon>Erythrobacteraceae</taxon>
        <taxon>Tsuneonella</taxon>
    </lineage>
</organism>
<dbReference type="PATRIC" id="fig|692370.5.peg.1367"/>
<evidence type="ECO:0000313" key="2">
    <source>
        <dbReference type="EMBL" id="ANY19869.1"/>
    </source>
</evidence>
<name>A0A1B2ACI7_9SPHN</name>
<accession>A0A1B2ACI7</accession>
<protein>
    <recommendedName>
        <fullName evidence="4">Invasion associated locus B (IalB) protein</fullName>
    </recommendedName>
</protein>
<keyword evidence="1" id="KW-0732">Signal</keyword>
<dbReference type="AlphaFoldDB" id="A0A1B2ACI7"/>
<dbReference type="EMBL" id="CP016591">
    <property type="protein sequence ID" value="ANY19869.1"/>
    <property type="molecule type" value="Genomic_DNA"/>
</dbReference>
<feature type="chain" id="PRO_5008534014" description="Invasion associated locus B (IalB) protein" evidence="1">
    <location>
        <begin position="20"/>
        <end position="162"/>
    </location>
</feature>
<feature type="signal peptide" evidence="1">
    <location>
        <begin position="1"/>
        <end position="19"/>
    </location>
</feature>
<dbReference type="STRING" id="692370.A6F68_01352"/>
<evidence type="ECO:0000313" key="3">
    <source>
        <dbReference type="Proteomes" id="UP000092932"/>
    </source>
</evidence>
<proteinExistence type="predicted"/>